<evidence type="ECO:0000256" key="5">
    <source>
        <dbReference type="ARBA" id="ARBA00023004"/>
    </source>
</evidence>
<name>A0A5C7IQT8_9ROSI</name>
<dbReference type="EMBL" id="VAHF01000001">
    <property type="protein sequence ID" value="TXG71743.1"/>
    <property type="molecule type" value="Genomic_DNA"/>
</dbReference>
<dbReference type="SUPFAM" id="SSF48264">
    <property type="entry name" value="Cytochrome P450"/>
    <property type="match status" value="1"/>
</dbReference>
<dbReference type="Proteomes" id="UP000323000">
    <property type="component" value="Chromosome 1"/>
</dbReference>
<dbReference type="Gene3D" id="1.10.630.10">
    <property type="entry name" value="Cytochrome P450"/>
    <property type="match status" value="1"/>
</dbReference>
<comment type="similarity">
    <text evidence="1 8">Belongs to the cytochrome P450 family.</text>
</comment>
<dbReference type="PANTHER" id="PTHR47953">
    <property type="entry name" value="OS08G0105600 PROTEIN"/>
    <property type="match status" value="1"/>
</dbReference>
<evidence type="ECO:0000256" key="4">
    <source>
        <dbReference type="ARBA" id="ARBA00023002"/>
    </source>
</evidence>
<reference evidence="10" key="1">
    <citation type="journal article" date="2019" name="Gigascience">
        <title>De novo genome assembly of the endangered Acer yangbiense, a plant species with extremely small populations endemic to Yunnan Province, China.</title>
        <authorList>
            <person name="Yang J."/>
            <person name="Wariss H.M."/>
            <person name="Tao L."/>
            <person name="Zhang R."/>
            <person name="Yun Q."/>
            <person name="Hollingsworth P."/>
            <person name="Dao Z."/>
            <person name="Luo G."/>
            <person name="Guo H."/>
            <person name="Ma Y."/>
            <person name="Sun W."/>
        </authorList>
    </citation>
    <scope>NUCLEOTIDE SEQUENCE [LARGE SCALE GENOMIC DNA]</scope>
    <source>
        <strain evidence="10">cv. Malutang</strain>
    </source>
</reference>
<evidence type="ECO:0000313" key="9">
    <source>
        <dbReference type="EMBL" id="TXG71743.1"/>
    </source>
</evidence>
<dbReference type="GO" id="GO:0005506">
    <property type="term" value="F:iron ion binding"/>
    <property type="evidence" value="ECO:0007669"/>
    <property type="project" value="InterPro"/>
</dbReference>
<dbReference type="GO" id="GO:0020037">
    <property type="term" value="F:heme binding"/>
    <property type="evidence" value="ECO:0007669"/>
    <property type="project" value="InterPro"/>
</dbReference>
<evidence type="ECO:0000313" key="10">
    <source>
        <dbReference type="Proteomes" id="UP000323000"/>
    </source>
</evidence>
<evidence type="ECO:0000256" key="7">
    <source>
        <dbReference type="PIRSR" id="PIRSR602401-1"/>
    </source>
</evidence>
<sequence length="277" mass="31098">MSELLKDPRVMEKAQAEVGQAFKGMSKIEEADIQKLDYLKSIVKDALRMHPAGPLLPREARETCEIGCYTIPAKAKVLINVYAIGRDLKSWKDPENFRPERFEGSSVDFRGNNFELLSFGGGRRICPGIPFATSNIEPGLAQLLYHFNWKLPNGNKLEDLCMTEDFRITARRNQERTISMSLPPPGFLSGNETHSADMSLHDSNVRMTCLDTSTICDDVHTHLTSSRQPLCHDKEHSALLRFKESLFVHHEYFSACSAKTETAAHGTASNATRILVM</sequence>
<dbReference type="Pfam" id="PF00067">
    <property type="entry name" value="p450"/>
    <property type="match status" value="1"/>
</dbReference>
<keyword evidence="6 8" id="KW-0503">Monooxygenase</keyword>
<evidence type="ECO:0000256" key="8">
    <source>
        <dbReference type="RuleBase" id="RU000461"/>
    </source>
</evidence>
<dbReference type="InterPro" id="IPR036396">
    <property type="entry name" value="Cyt_P450_sf"/>
</dbReference>
<organism evidence="9 10">
    <name type="scientific">Acer yangbiense</name>
    <dbReference type="NCBI Taxonomy" id="1000413"/>
    <lineage>
        <taxon>Eukaryota</taxon>
        <taxon>Viridiplantae</taxon>
        <taxon>Streptophyta</taxon>
        <taxon>Embryophyta</taxon>
        <taxon>Tracheophyta</taxon>
        <taxon>Spermatophyta</taxon>
        <taxon>Magnoliopsida</taxon>
        <taxon>eudicotyledons</taxon>
        <taxon>Gunneridae</taxon>
        <taxon>Pentapetalae</taxon>
        <taxon>rosids</taxon>
        <taxon>malvids</taxon>
        <taxon>Sapindales</taxon>
        <taxon>Sapindaceae</taxon>
        <taxon>Hippocastanoideae</taxon>
        <taxon>Acereae</taxon>
        <taxon>Acer</taxon>
    </lineage>
</organism>
<dbReference type="PRINTS" id="PR00385">
    <property type="entry name" value="P450"/>
</dbReference>
<keyword evidence="3 7" id="KW-0479">Metal-binding</keyword>
<accession>A0A5C7IQT8</accession>
<dbReference type="GO" id="GO:0004497">
    <property type="term" value="F:monooxygenase activity"/>
    <property type="evidence" value="ECO:0007669"/>
    <property type="project" value="UniProtKB-KW"/>
</dbReference>
<dbReference type="InterPro" id="IPR052306">
    <property type="entry name" value="CYP450_71D"/>
</dbReference>
<dbReference type="PRINTS" id="PR00463">
    <property type="entry name" value="EP450I"/>
</dbReference>
<dbReference type="GO" id="GO:0016705">
    <property type="term" value="F:oxidoreductase activity, acting on paired donors, with incorporation or reduction of molecular oxygen"/>
    <property type="evidence" value="ECO:0007669"/>
    <property type="project" value="InterPro"/>
</dbReference>
<keyword evidence="2 7" id="KW-0349">Heme</keyword>
<feature type="binding site" description="axial binding residue" evidence="7">
    <location>
        <position position="126"/>
    </location>
    <ligand>
        <name>heme</name>
        <dbReference type="ChEBI" id="CHEBI:30413"/>
    </ligand>
    <ligandPart>
        <name>Fe</name>
        <dbReference type="ChEBI" id="CHEBI:18248"/>
    </ligandPart>
</feature>
<dbReference type="InterPro" id="IPR002401">
    <property type="entry name" value="Cyt_P450_E_grp-I"/>
</dbReference>
<keyword evidence="4 8" id="KW-0560">Oxidoreductase</keyword>
<comment type="caution">
    <text evidence="9">The sequence shown here is derived from an EMBL/GenBank/DDBJ whole genome shotgun (WGS) entry which is preliminary data.</text>
</comment>
<evidence type="ECO:0000256" key="2">
    <source>
        <dbReference type="ARBA" id="ARBA00022617"/>
    </source>
</evidence>
<keyword evidence="10" id="KW-1185">Reference proteome</keyword>
<evidence type="ECO:0000256" key="6">
    <source>
        <dbReference type="ARBA" id="ARBA00023033"/>
    </source>
</evidence>
<comment type="cofactor">
    <cofactor evidence="7">
        <name>heme</name>
        <dbReference type="ChEBI" id="CHEBI:30413"/>
    </cofactor>
</comment>
<evidence type="ECO:0000256" key="3">
    <source>
        <dbReference type="ARBA" id="ARBA00022723"/>
    </source>
</evidence>
<proteinExistence type="inferred from homology"/>
<dbReference type="PANTHER" id="PTHR47953:SF5">
    <property type="entry name" value="CYTOCHROME P450 71AV8-LIKE"/>
    <property type="match status" value="1"/>
</dbReference>
<dbReference type="AlphaFoldDB" id="A0A5C7IQT8"/>
<dbReference type="InterPro" id="IPR001128">
    <property type="entry name" value="Cyt_P450"/>
</dbReference>
<gene>
    <name evidence="9" type="ORF">EZV62_000322</name>
</gene>
<evidence type="ECO:0000256" key="1">
    <source>
        <dbReference type="ARBA" id="ARBA00010617"/>
    </source>
</evidence>
<dbReference type="InterPro" id="IPR017972">
    <property type="entry name" value="Cyt_P450_CS"/>
</dbReference>
<protein>
    <submittedName>
        <fullName evidence="9">Uncharacterized protein</fullName>
    </submittedName>
</protein>
<dbReference type="OrthoDB" id="1055148at2759"/>
<keyword evidence="5 7" id="KW-0408">Iron</keyword>
<dbReference type="PROSITE" id="PS00086">
    <property type="entry name" value="CYTOCHROME_P450"/>
    <property type="match status" value="1"/>
</dbReference>